<comment type="caution">
    <text evidence="1">The sequence shown here is derived from an EMBL/GenBank/DDBJ whole genome shotgun (WGS) entry which is preliminary data.</text>
</comment>
<protein>
    <submittedName>
        <fullName evidence="1">Cbb3-type cytochrome oxidase subunit 3</fullName>
    </submittedName>
</protein>
<gene>
    <name evidence="1" type="ORF">GGQ57_003826</name>
</gene>
<dbReference type="CDD" id="cd11579">
    <property type="entry name" value="Glyco_tran_WbsX"/>
    <property type="match status" value="1"/>
</dbReference>
<evidence type="ECO:0000313" key="2">
    <source>
        <dbReference type="Proteomes" id="UP000533637"/>
    </source>
</evidence>
<reference evidence="1 2" key="1">
    <citation type="submission" date="2020-08" db="EMBL/GenBank/DDBJ databases">
        <title>Genomic Encyclopedia of Type Strains, Phase IV (KMG-IV): sequencing the most valuable type-strain genomes for metagenomic binning, comparative biology and taxonomic classification.</title>
        <authorList>
            <person name="Goeker M."/>
        </authorList>
    </citation>
    <scope>NUCLEOTIDE SEQUENCE [LARGE SCALE GENOMIC DNA]</scope>
    <source>
        <strain evidence="1 2">DSM 102983</strain>
    </source>
</reference>
<proteinExistence type="predicted"/>
<dbReference type="InterPro" id="IPR032719">
    <property type="entry name" value="WbsX"/>
</dbReference>
<sequence>MRYMFKKIGNLRNQLYLLFVFLCCPIFVFGGGNKQKYDIAAYIWPAYQDDPRFKEMGVFPDGKGEWEAIYKAKPKFEGHRQPRVPLWGYLDEADPKVQEKVIDTALEYGVNTFIFDWYWYDDKPFLERVLNDGFLKAGNNEKMNFYLMWANHTHTTYLDPKEPDKSKVFWKGEVDFDIFDRFTDHVIKDYFMKPNYYRIDGKPVFAIYELGTFINGLGGMEEAKKALDHFREKCMKAGLPGVHLQAILWGALPATLSAVPGDKSETQENTVKYLGFNSLTNYQWCHFVPANQDYASWGEKAVSKYKEFSENFSIPYFPHVSIDWDNNPRFPGGPQPAVSGVTPQKFEKFLYKAKEFVDKHPDQTPLVTINAWNEWGEGSYLEPDTEYEYGFLEAIKKVFK</sequence>
<accession>A0ABR6KQW6</accession>
<dbReference type="Proteomes" id="UP000533637">
    <property type="component" value="Unassembled WGS sequence"/>
</dbReference>
<organism evidence="1 2">
    <name type="scientific">Parabacteroides faecis</name>
    <dbReference type="NCBI Taxonomy" id="1217282"/>
    <lineage>
        <taxon>Bacteria</taxon>
        <taxon>Pseudomonadati</taxon>
        <taxon>Bacteroidota</taxon>
        <taxon>Bacteroidia</taxon>
        <taxon>Bacteroidales</taxon>
        <taxon>Tannerellaceae</taxon>
        <taxon>Parabacteroides</taxon>
    </lineage>
</organism>
<dbReference type="PANTHER" id="PTHR41244:SF1">
    <property type="entry name" value="GLYCOSYLTRANSFERASE"/>
    <property type="match status" value="1"/>
</dbReference>
<dbReference type="EMBL" id="JACHOC010000008">
    <property type="protein sequence ID" value="MBB4623902.1"/>
    <property type="molecule type" value="Genomic_DNA"/>
</dbReference>
<name>A0ABR6KQW6_9BACT</name>
<evidence type="ECO:0000313" key="1">
    <source>
        <dbReference type="EMBL" id="MBB4623902.1"/>
    </source>
</evidence>
<dbReference type="RefSeq" id="WP_244974922.1">
    <property type="nucleotide sequence ID" value="NZ_JACHOC010000008.1"/>
</dbReference>
<dbReference type="Gene3D" id="3.20.20.80">
    <property type="entry name" value="Glycosidases"/>
    <property type="match status" value="1"/>
</dbReference>
<dbReference type="PANTHER" id="PTHR41244">
    <property type="entry name" value="RHAMNAN SYNTHESIS F"/>
    <property type="match status" value="1"/>
</dbReference>
<dbReference type="Pfam" id="PF14307">
    <property type="entry name" value="Glyco_tran_WbsX"/>
    <property type="match status" value="1"/>
</dbReference>
<keyword evidence="2" id="KW-1185">Reference proteome</keyword>